<proteinExistence type="predicted"/>
<protein>
    <submittedName>
        <fullName evidence="2">Uncharacterized protein</fullName>
    </submittedName>
</protein>
<evidence type="ECO:0000256" key="1">
    <source>
        <dbReference type="SAM" id="MobiDB-lite"/>
    </source>
</evidence>
<name>A0A8T2S3R8_CERRI</name>
<dbReference type="Proteomes" id="UP000825935">
    <property type="component" value="Chromosome 22"/>
</dbReference>
<dbReference type="AlphaFoldDB" id="A0A8T2S3R8"/>
<organism evidence="2 3">
    <name type="scientific">Ceratopteris richardii</name>
    <name type="common">Triangle waterfern</name>
    <dbReference type="NCBI Taxonomy" id="49495"/>
    <lineage>
        <taxon>Eukaryota</taxon>
        <taxon>Viridiplantae</taxon>
        <taxon>Streptophyta</taxon>
        <taxon>Embryophyta</taxon>
        <taxon>Tracheophyta</taxon>
        <taxon>Polypodiopsida</taxon>
        <taxon>Polypodiidae</taxon>
        <taxon>Polypodiales</taxon>
        <taxon>Pteridineae</taxon>
        <taxon>Pteridaceae</taxon>
        <taxon>Parkerioideae</taxon>
        <taxon>Ceratopteris</taxon>
    </lineage>
</organism>
<evidence type="ECO:0000313" key="2">
    <source>
        <dbReference type="EMBL" id="KAH7306805.1"/>
    </source>
</evidence>
<keyword evidence="3" id="KW-1185">Reference proteome</keyword>
<comment type="caution">
    <text evidence="2">The sequence shown here is derived from an EMBL/GenBank/DDBJ whole genome shotgun (WGS) entry which is preliminary data.</text>
</comment>
<evidence type="ECO:0000313" key="3">
    <source>
        <dbReference type="Proteomes" id="UP000825935"/>
    </source>
</evidence>
<sequence length="107" mass="12268">MKKGSFGHARKEATRQLAGGDIRRELTPQEKKAIFHYVYLAEILEQTRPTWKRGSSRGRHFEQTGPTWKRGSSRGGNIIFSLGKKRNLVCALRLADYHRTSTVIEKI</sequence>
<dbReference type="EMBL" id="CM035427">
    <property type="protein sequence ID" value="KAH7306805.1"/>
    <property type="molecule type" value="Genomic_DNA"/>
</dbReference>
<feature type="region of interest" description="Disordered" evidence="1">
    <location>
        <begin position="51"/>
        <end position="72"/>
    </location>
</feature>
<accession>A0A8T2S3R8</accession>
<feature type="region of interest" description="Disordered" evidence="1">
    <location>
        <begin position="1"/>
        <end position="24"/>
    </location>
</feature>
<gene>
    <name evidence="2" type="ORF">KP509_22G031500</name>
</gene>
<reference evidence="2" key="1">
    <citation type="submission" date="2021-08" db="EMBL/GenBank/DDBJ databases">
        <title>WGS assembly of Ceratopteris richardii.</title>
        <authorList>
            <person name="Marchant D.B."/>
            <person name="Chen G."/>
            <person name="Jenkins J."/>
            <person name="Shu S."/>
            <person name="Leebens-Mack J."/>
            <person name="Grimwood J."/>
            <person name="Schmutz J."/>
            <person name="Soltis P."/>
            <person name="Soltis D."/>
            <person name="Chen Z.-H."/>
        </authorList>
    </citation>
    <scope>NUCLEOTIDE SEQUENCE</scope>
    <source>
        <strain evidence="2">Whitten #5841</strain>
        <tissue evidence="2">Leaf</tissue>
    </source>
</reference>